<dbReference type="Proteomes" id="UP000623842">
    <property type="component" value="Unassembled WGS sequence"/>
</dbReference>
<evidence type="ECO:0000313" key="2">
    <source>
        <dbReference type="Proteomes" id="UP000623842"/>
    </source>
</evidence>
<sequence length="100" mass="11630">MFKIRLAFERLILEFTEAKVAPFDVPFRPNVPKPLGAMLSYLKGTSSIPSNILNSVSEIISICNYAIHEHEVSNKQLNFVRKSYPYLYKALENEFREEYL</sequence>
<organism evidence="1 2">
    <name type="scientific">Thalassotalea marina</name>
    <dbReference type="NCBI Taxonomy" id="1673741"/>
    <lineage>
        <taxon>Bacteria</taxon>
        <taxon>Pseudomonadati</taxon>
        <taxon>Pseudomonadota</taxon>
        <taxon>Gammaproteobacteria</taxon>
        <taxon>Alteromonadales</taxon>
        <taxon>Colwelliaceae</taxon>
        <taxon>Thalassotalea</taxon>
    </lineage>
</organism>
<dbReference type="RefSeq" id="WP_189774569.1">
    <property type="nucleotide sequence ID" value="NZ_BNCK01000014.1"/>
</dbReference>
<comment type="caution">
    <text evidence="1">The sequence shown here is derived from an EMBL/GenBank/DDBJ whole genome shotgun (WGS) entry which is preliminary data.</text>
</comment>
<proteinExistence type="predicted"/>
<reference evidence="1" key="2">
    <citation type="submission" date="2020-09" db="EMBL/GenBank/DDBJ databases">
        <authorList>
            <person name="Sun Q."/>
            <person name="Kim S."/>
        </authorList>
    </citation>
    <scope>NUCLEOTIDE SEQUENCE</scope>
    <source>
        <strain evidence="1">KCTC 42731</strain>
    </source>
</reference>
<gene>
    <name evidence="1" type="ORF">GCM10017161_40680</name>
</gene>
<reference evidence="1" key="1">
    <citation type="journal article" date="2014" name="Int. J. Syst. Evol. Microbiol.">
        <title>Complete genome sequence of Corynebacterium casei LMG S-19264T (=DSM 44701T), isolated from a smear-ripened cheese.</title>
        <authorList>
            <consortium name="US DOE Joint Genome Institute (JGI-PGF)"/>
            <person name="Walter F."/>
            <person name="Albersmeier A."/>
            <person name="Kalinowski J."/>
            <person name="Ruckert C."/>
        </authorList>
    </citation>
    <scope>NUCLEOTIDE SEQUENCE</scope>
    <source>
        <strain evidence="1">KCTC 42731</strain>
    </source>
</reference>
<protein>
    <recommendedName>
        <fullName evidence="3">DUF4145 domain-containing protein</fullName>
    </recommendedName>
</protein>
<evidence type="ECO:0000313" key="1">
    <source>
        <dbReference type="EMBL" id="GHG06938.1"/>
    </source>
</evidence>
<dbReference type="EMBL" id="BNCK01000014">
    <property type="protein sequence ID" value="GHG06938.1"/>
    <property type="molecule type" value="Genomic_DNA"/>
</dbReference>
<name>A0A919BSH0_9GAMM</name>
<evidence type="ECO:0008006" key="3">
    <source>
        <dbReference type="Google" id="ProtNLM"/>
    </source>
</evidence>
<dbReference type="AlphaFoldDB" id="A0A919BSH0"/>
<keyword evidence="2" id="KW-1185">Reference proteome</keyword>
<accession>A0A919BSH0</accession>